<name>A0ABD5Y763_9EURY</name>
<evidence type="ECO:0000313" key="3">
    <source>
        <dbReference type="Proteomes" id="UP001596432"/>
    </source>
</evidence>
<accession>A0ABD5Y763</accession>
<keyword evidence="1" id="KW-0472">Membrane</keyword>
<sequence>MVDTGELLELVAHYVVILIIVTIVLAVVRSVVGDIGFWVELGVIVVLVALYRPPRQVAGRRAQRVAQRVIATRRRTRSGAPLSGPLGHTA</sequence>
<keyword evidence="1" id="KW-0812">Transmembrane</keyword>
<evidence type="ECO:0000313" key="2">
    <source>
        <dbReference type="EMBL" id="MFC7140244.1"/>
    </source>
</evidence>
<protein>
    <submittedName>
        <fullName evidence="2">Uncharacterized protein</fullName>
    </submittedName>
</protein>
<feature type="transmembrane region" description="Helical" evidence="1">
    <location>
        <begin position="7"/>
        <end position="29"/>
    </location>
</feature>
<organism evidence="2 3">
    <name type="scientific">Halosimplex aquaticum</name>
    <dbReference type="NCBI Taxonomy" id="3026162"/>
    <lineage>
        <taxon>Archaea</taxon>
        <taxon>Methanobacteriati</taxon>
        <taxon>Methanobacteriota</taxon>
        <taxon>Stenosarchaea group</taxon>
        <taxon>Halobacteria</taxon>
        <taxon>Halobacteriales</taxon>
        <taxon>Haloarculaceae</taxon>
        <taxon>Halosimplex</taxon>
    </lineage>
</organism>
<keyword evidence="3" id="KW-1185">Reference proteome</keyword>
<proteinExistence type="predicted"/>
<dbReference type="AlphaFoldDB" id="A0ABD5Y763"/>
<gene>
    <name evidence="2" type="ORF">ACFQMA_10430</name>
</gene>
<comment type="caution">
    <text evidence="2">The sequence shown here is derived from an EMBL/GenBank/DDBJ whole genome shotgun (WGS) entry which is preliminary data.</text>
</comment>
<reference evidence="2 3" key="1">
    <citation type="journal article" date="2019" name="Int. J. Syst. Evol. Microbiol.">
        <title>The Global Catalogue of Microorganisms (GCM) 10K type strain sequencing project: providing services to taxonomists for standard genome sequencing and annotation.</title>
        <authorList>
            <consortium name="The Broad Institute Genomics Platform"/>
            <consortium name="The Broad Institute Genome Sequencing Center for Infectious Disease"/>
            <person name="Wu L."/>
            <person name="Ma J."/>
        </authorList>
    </citation>
    <scope>NUCLEOTIDE SEQUENCE [LARGE SCALE GENOMIC DNA]</scope>
    <source>
        <strain evidence="2 3">XZYJT29</strain>
    </source>
</reference>
<dbReference type="Proteomes" id="UP001596432">
    <property type="component" value="Unassembled WGS sequence"/>
</dbReference>
<keyword evidence="1" id="KW-1133">Transmembrane helix</keyword>
<dbReference type="RefSeq" id="WP_274325809.1">
    <property type="nucleotide sequence ID" value="NZ_CP118158.1"/>
</dbReference>
<feature type="transmembrane region" description="Helical" evidence="1">
    <location>
        <begin position="35"/>
        <end position="51"/>
    </location>
</feature>
<dbReference type="EMBL" id="JBHTAS010000001">
    <property type="protein sequence ID" value="MFC7140244.1"/>
    <property type="molecule type" value="Genomic_DNA"/>
</dbReference>
<evidence type="ECO:0000256" key="1">
    <source>
        <dbReference type="SAM" id="Phobius"/>
    </source>
</evidence>
<dbReference type="GeneID" id="78820526"/>